<evidence type="ECO:0000313" key="2">
    <source>
        <dbReference type="Proteomes" id="UP001167796"/>
    </source>
</evidence>
<protein>
    <recommendedName>
        <fullName evidence="3">Transposase</fullName>
    </recommendedName>
</protein>
<sequence>MDSDLSVRAAPNRLLGRQAPTAPNQVWVGDITYLPKQEGAGST</sequence>
<evidence type="ECO:0000313" key="1">
    <source>
        <dbReference type="EMBL" id="MDO7848584.1"/>
    </source>
</evidence>
<evidence type="ECO:0008006" key="3">
    <source>
        <dbReference type="Google" id="ProtNLM"/>
    </source>
</evidence>
<organism evidence="1 2">
    <name type="scientific">Hymenobacter mellowenesis</name>
    <dbReference type="NCBI Taxonomy" id="3063995"/>
    <lineage>
        <taxon>Bacteria</taxon>
        <taxon>Pseudomonadati</taxon>
        <taxon>Bacteroidota</taxon>
        <taxon>Cytophagia</taxon>
        <taxon>Cytophagales</taxon>
        <taxon>Hymenobacteraceae</taxon>
        <taxon>Hymenobacter</taxon>
    </lineage>
</organism>
<name>A0ABT9AGX6_9BACT</name>
<reference evidence="1" key="1">
    <citation type="submission" date="2023-07" db="EMBL/GenBank/DDBJ databases">
        <authorList>
            <person name="Kim M.K."/>
        </authorList>
    </citation>
    <scope>NUCLEOTIDE SEQUENCE</scope>
    <source>
        <strain evidence="1">M29</strain>
    </source>
</reference>
<keyword evidence="2" id="KW-1185">Reference proteome</keyword>
<dbReference type="RefSeq" id="WP_305013254.1">
    <property type="nucleotide sequence ID" value="NZ_JAUQSX010000011.1"/>
</dbReference>
<proteinExistence type="predicted"/>
<dbReference type="EMBL" id="JAUQSX010000011">
    <property type="protein sequence ID" value="MDO7848584.1"/>
    <property type="molecule type" value="Genomic_DNA"/>
</dbReference>
<accession>A0ABT9AGX6</accession>
<dbReference type="Proteomes" id="UP001167796">
    <property type="component" value="Unassembled WGS sequence"/>
</dbReference>
<comment type="caution">
    <text evidence="1">The sequence shown here is derived from an EMBL/GenBank/DDBJ whole genome shotgun (WGS) entry which is preliminary data.</text>
</comment>
<gene>
    <name evidence="1" type="ORF">Q5H92_19620</name>
</gene>